<dbReference type="InterPro" id="IPR052542">
    <property type="entry name" value="Cholesterol_Oxidase"/>
</dbReference>
<dbReference type="Gene3D" id="3.50.50.60">
    <property type="entry name" value="FAD/NAD(P)-binding domain"/>
    <property type="match status" value="3"/>
</dbReference>
<keyword evidence="6" id="KW-0443">Lipid metabolism</keyword>
<protein>
    <recommendedName>
        <fullName evidence="13">Cholesterol oxidase</fullName>
        <ecNumber evidence="12">1.1.3.6</ecNumber>
        <ecNumber evidence="10">5.3.3.1</ecNumber>
    </recommendedName>
    <alternativeName>
        <fullName evidence="14">Cholesterol isomerase</fullName>
    </alternativeName>
</protein>
<dbReference type="Pfam" id="PF05199">
    <property type="entry name" value="GMC_oxred_C"/>
    <property type="match status" value="1"/>
</dbReference>
<dbReference type="GO" id="GO:0016995">
    <property type="term" value="F:cholesterol oxidase activity"/>
    <property type="evidence" value="ECO:0007669"/>
    <property type="project" value="UniProtKB-EC"/>
</dbReference>
<evidence type="ECO:0000256" key="1">
    <source>
        <dbReference type="ARBA" id="ARBA00001974"/>
    </source>
</evidence>
<feature type="domain" description="FAD-dependent oxidoreductase 2 FAD-binding" evidence="15">
    <location>
        <begin position="15"/>
        <end position="47"/>
    </location>
</feature>
<dbReference type="SUPFAM" id="SSF51905">
    <property type="entry name" value="FAD/NAD(P)-binding domain"/>
    <property type="match status" value="1"/>
</dbReference>
<evidence type="ECO:0000256" key="11">
    <source>
        <dbReference type="ARBA" id="ARBA00049645"/>
    </source>
</evidence>
<dbReference type="Pfam" id="PF00890">
    <property type="entry name" value="FAD_binding_2"/>
    <property type="match status" value="1"/>
</dbReference>
<keyword evidence="9" id="KW-0413">Isomerase</keyword>
<dbReference type="GO" id="GO:0008203">
    <property type="term" value="P:cholesterol metabolic process"/>
    <property type="evidence" value="ECO:0007669"/>
    <property type="project" value="UniProtKB-KW"/>
</dbReference>
<evidence type="ECO:0000256" key="5">
    <source>
        <dbReference type="ARBA" id="ARBA00023002"/>
    </source>
</evidence>
<keyword evidence="4" id="KW-0274">FAD</keyword>
<evidence type="ECO:0000256" key="12">
    <source>
        <dbReference type="ARBA" id="ARBA00049723"/>
    </source>
</evidence>
<dbReference type="PANTHER" id="PTHR47470">
    <property type="entry name" value="CHOLESTEROL OXIDASE"/>
    <property type="match status" value="1"/>
</dbReference>
<evidence type="ECO:0000256" key="3">
    <source>
        <dbReference type="ARBA" id="ARBA00022630"/>
    </source>
</evidence>
<comment type="caution">
    <text evidence="17">The sequence shown here is derived from an EMBL/GenBank/DDBJ whole genome shotgun (WGS) entry which is preliminary data.</text>
</comment>
<evidence type="ECO:0000313" key="18">
    <source>
        <dbReference type="Proteomes" id="UP000593578"/>
    </source>
</evidence>
<sequence length="1247" mass="138366">MEKPDMVFNGHDGYDAVVVGSGYGGSVAACRLSMAGVKVCLVEKGQKWEAEDFPTNSFNIISALRMESQNLGVSFGPKDALFQVYEQNDSLAAMACGVGGGSLVNAGVMVPTPVRTRRSSKWPKEWETDWDSCEASAATMMRIQSVPLQFPIAKIMKQIDVGEAGCVVKTGCQVHYVVKKSYETDQNGEIGGKRRWLVYLNDMDYIKADFVILSAGVFGTTAILFNSQMRGLKISKALGSGFSCNGNTVAYLCGSNGPLNGYGLDKKQLSKIPIQARPGPSISSSYSSSLGFTIQSAVLPTAYPYLLFKGITTFGWPTGYWFFHGIIDKLKHLIGSKSSQAMVLLAMGHDKSDGKIILDKETNKIIFSPPHDPLLPQKVKAFQKITRKLGGILFMSRFRSASVHLLGGCNASSDSSDGVCDPNGQVFDPEVPGLVHQGLYVCDASLIPCSVGVNPCLTIAAAAEHVCKDLVNNVLKYKTKTCTNSVSKVVDQNPPIETHDTLKSSETSYVSVKETLRGYIGGMPCTATLRMKINLQNSNDFDDWNYSIMRKSLLTLKGKVGGYVVFRAIEKDKLHVIDGEVKMFEVNYRTPYTQYMHYRLLLAAASGSRYVLEGKKIMNPYLFAIFSRKETTTLYVTFKRVSGNFAEDHHVGLNLKGKLKVSMIQLLKTLLSLEGNGKGRFLHLFLLHLLRTYILQIPQGIHKEYTPTDSYNNSYPISTFHELETGDGCIISCRRWNCGHSRLKFNEEKHPVLLLNGHSTESFCLPTEPNDLIRTLLTEGHEIWLLQPRLHPLNPSNNFTIEDLGRYDIPAVISKICEFHGPSMKVHVVAHCVGGLAIHIAVMGGHVSPTRIASLCCTNSSMFFKLSTLATVKMWLPLVSISMALLGKNKTLTLLDTSKASLRHRLLMYIARWIPRYERCTCNECEVFSGIFGNTFWHQNLTPTMHHWLNKQSTTKLPMAAFPHLRKICKSGFIVDSKGNNSYLIHPERMAVSTLYISGGRSLLVTPETTFLANKYVKLHQPGFRHERVVVDGFGHSDLLIGEESCKEVFPYIVSHIRLCEEGKDIVMINKEKKDGKEALDWAADPYRGYGGSESCLFSPLLVLFLVAELLVLWWLNLLGPALQLVELFRSSGTVFNGGMVSNKSTSSGQQCSELVLETTTLIVYETEGLPVRVAYDPKRVLLPIVIRRTWKNPPANWYKLNSEGSSIENPKCRWSWVLIREDEGTGLLVASGTSHTLLASKQLWGT</sequence>
<dbReference type="EC" id="5.3.3.1" evidence="10"/>
<dbReference type="InterPro" id="IPR036188">
    <property type="entry name" value="FAD/NAD-bd_sf"/>
</dbReference>
<evidence type="ECO:0000256" key="10">
    <source>
        <dbReference type="ARBA" id="ARBA00038856"/>
    </source>
</evidence>
<dbReference type="PROSITE" id="PS51257">
    <property type="entry name" value="PROKAR_LIPOPROTEIN"/>
    <property type="match status" value="1"/>
</dbReference>
<feature type="domain" description="Glucose-methanol-choline oxidoreductase C-terminal" evidence="16">
    <location>
        <begin position="395"/>
        <end position="463"/>
    </location>
</feature>
<dbReference type="Proteomes" id="UP000593578">
    <property type="component" value="Unassembled WGS sequence"/>
</dbReference>
<dbReference type="AlphaFoldDB" id="A0A7J8NWQ6"/>
<dbReference type="SUPFAM" id="SSF53474">
    <property type="entry name" value="alpha/beta-Hydrolases"/>
    <property type="match status" value="1"/>
</dbReference>
<evidence type="ECO:0000256" key="9">
    <source>
        <dbReference type="ARBA" id="ARBA00023235"/>
    </source>
</evidence>
<dbReference type="GO" id="GO:0004769">
    <property type="term" value="F:steroid Delta-isomerase activity"/>
    <property type="evidence" value="ECO:0007669"/>
    <property type="project" value="UniProtKB-EC"/>
</dbReference>
<evidence type="ECO:0000256" key="14">
    <source>
        <dbReference type="ARBA" id="ARBA00049778"/>
    </source>
</evidence>
<evidence type="ECO:0000313" key="17">
    <source>
        <dbReference type="EMBL" id="MBA0581373.1"/>
    </source>
</evidence>
<keyword evidence="3" id="KW-0285">Flavoprotein</keyword>
<name>A0A7J8NWQ6_GOSRA</name>
<evidence type="ECO:0000259" key="15">
    <source>
        <dbReference type="Pfam" id="PF00890"/>
    </source>
</evidence>
<keyword evidence="2" id="KW-0153">Cholesterol metabolism</keyword>
<keyword evidence="5" id="KW-0560">Oxidoreductase</keyword>
<dbReference type="InterPro" id="IPR007867">
    <property type="entry name" value="GMC_OxRtase_C"/>
</dbReference>
<reference evidence="17 18" key="1">
    <citation type="journal article" date="2019" name="Genome Biol. Evol.">
        <title>Insights into the evolution of the New World diploid cottons (Gossypium, subgenus Houzingenia) based on genome sequencing.</title>
        <authorList>
            <person name="Grover C.E."/>
            <person name="Arick M.A. 2nd"/>
            <person name="Thrash A."/>
            <person name="Conover J.L."/>
            <person name="Sanders W.S."/>
            <person name="Peterson D.G."/>
            <person name="Frelichowski J.E."/>
            <person name="Scheffler J.A."/>
            <person name="Scheffler B.E."/>
            <person name="Wendel J.F."/>
        </authorList>
    </citation>
    <scope>NUCLEOTIDE SEQUENCE [LARGE SCALE GENOMIC DNA]</scope>
    <source>
        <strain evidence="17">8</strain>
        <tissue evidence="17">Leaf</tissue>
    </source>
</reference>
<evidence type="ECO:0000256" key="7">
    <source>
        <dbReference type="ARBA" id="ARBA00023166"/>
    </source>
</evidence>
<dbReference type="Gene3D" id="3.30.410.10">
    <property type="entry name" value="Cholesterol Oxidase, domain 2"/>
    <property type="match status" value="2"/>
</dbReference>
<dbReference type="PANTHER" id="PTHR47470:SF1">
    <property type="entry name" value="FAD-DEPENDENT OXIDOREDUCTASE 2 FAD BINDING DOMAIN-CONTAINING PROTEIN"/>
    <property type="match status" value="1"/>
</dbReference>
<dbReference type="EMBL" id="JABEZZ010000002">
    <property type="protein sequence ID" value="MBA0581373.1"/>
    <property type="molecule type" value="Genomic_DNA"/>
</dbReference>
<organism evidence="17 18">
    <name type="scientific">Gossypium raimondii</name>
    <name type="common">Peruvian cotton</name>
    <name type="synonym">Gossypium klotzschianum subsp. raimondii</name>
    <dbReference type="NCBI Taxonomy" id="29730"/>
    <lineage>
        <taxon>Eukaryota</taxon>
        <taxon>Viridiplantae</taxon>
        <taxon>Streptophyta</taxon>
        <taxon>Embryophyta</taxon>
        <taxon>Tracheophyta</taxon>
        <taxon>Spermatophyta</taxon>
        <taxon>Magnoliopsida</taxon>
        <taxon>eudicotyledons</taxon>
        <taxon>Gunneridae</taxon>
        <taxon>Pentapetalae</taxon>
        <taxon>rosids</taxon>
        <taxon>malvids</taxon>
        <taxon>Malvales</taxon>
        <taxon>Malvaceae</taxon>
        <taxon>Malvoideae</taxon>
        <taxon>Gossypium</taxon>
    </lineage>
</organism>
<keyword evidence="7" id="KW-1207">Sterol metabolism</keyword>
<evidence type="ECO:0000256" key="4">
    <source>
        <dbReference type="ARBA" id="ARBA00022827"/>
    </source>
</evidence>
<evidence type="ECO:0000256" key="8">
    <source>
        <dbReference type="ARBA" id="ARBA00023221"/>
    </source>
</evidence>
<dbReference type="InterPro" id="IPR029058">
    <property type="entry name" value="AB_hydrolase_fold"/>
</dbReference>
<accession>A0A7J8NWQ6</accession>
<dbReference type="InterPro" id="IPR003953">
    <property type="entry name" value="FAD-dep_OxRdtase_2_FAD-bd"/>
</dbReference>
<evidence type="ECO:0000256" key="6">
    <source>
        <dbReference type="ARBA" id="ARBA00023098"/>
    </source>
</evidence>
<evidence type="ECO:0000256" key="13">
    <source>
        <dbReference type="ARBA" id="ARBA00049744"/>
    </source>
</evidence>
<dbReference type="EC" id="1.1.3.6" evidence="12"/>
<dbReference type="Gene3D" id="3.40.50.1820">
    <property type="entry name" value="alpha/beta hydrolase"/>
    <property type="match status" value="1"/>
</dbReference>
<evidence type="ECO:0000256" key="2">
    <source>
        <dbReference type="ARBA" id="ARBA00022548"/>
    </source>
</evidence>
<proteinExistence type="predicted"/>
<gene>
    <name evidence="17" type="ORF">Gorai_023554</name>
</gene>
<comment type="cofactor">
    <cofactor evidence="1">
        <name>FAD</name>
        <dbReference type="ChEBI" id="CHEBI:57692"/>
    </cofactor>
</comment>
<comment type="pathway">
    <text evidence="11">Steroid metabolism; cholesterol degradation.</text>
</comment>
<evidence type="ECO:0000259" key="16">
    <source>
        <dbReference type="Pfam" id="PF05199"/>
    </source>
</evidence>
<keyword evidence="8" id="KW-0753">Steroid metabolism</keyword>